<organism evidence="3 4">
    <name type="scientific">Gordonia phosphorivorans</name>
    <dbReference type="NCBI Taxonomy" id="1056982"/>
    <lineage>
        <taxon>Bacteria</taxon>
        <taxon>Bacillati</taxon>
        <taxon>Actinomycetota</taxon>
        <taxon>Actinomycetes</taxon>
        <taxon>Mycobacteriales</taxon>
        <taxon>Gordoniaceae</taxon>
        <taxon>Gordonia</taxon>
    </lineage>
</organism>
<keyword evidence="2" id="KW-0472">Membrane</keyword>
<name>A0ABV6H5C7_9ACTN</name>
<keyword evidence="2" id="KW-1133">Transmembrane helix</keyword>
<keyword evidence="2" id="KW-0812">Transmembrane</keyword>
<evidence type="ECO:0000313" key="4">
    <source>
        <dbReference type="Proteomes" id="UP001589783"/>
    </source>
</evidence>
<proteinExistence type="predicted"/>
<gene>
    <name evidence="3" type="ORF">ACFFJD_03965</name>
</gene>
<comment type="caution">
    <text evidence="3">The sequence shown here is derived from an EMBL/GenBank/DDBJ whole genome shotgun (WGS) entry which is preliminary data.</text>
</comment>
<dbReference type="EMBL" id="JBHLWV010000012">
    <property type="protein sequence ID" value="MFC0314010.1"/>
    <property type="molecule type" value="Genomic_DNA"/>
</dbReference>
<feature type="transmembrane region" description="Helical" evidence="2">
    <location>
        <begin position="6"/>
        <end position="27"/>
    </location>
</feature>
<feature type="compositionally biased region" description="Basic and acidic residues" evidence="1">
    <location>
        <begin position="47"/>
        <end position="60"/>
    </location>
</feature>
<keyword evidence="4" id="KW-1185">Reference proteome</keyword>
<dbReference type="NCBIfam" id="NF033493">
    <property type="entry name" value="MetS_like_NSS"/>
    <property type="match status" value="1"/>
</dbReference>
<protein>
    <submittedName>
        <fullName evidence="3">MetS family NSS transporter small subunit</fullName>
    </submittedName>
</protein>
<accession>A0ABV6H5C7</accession>
<evidence type="ECO:0000313" key="3">
    <source>
        <dbReference type="EMBL" id="MFC0314010.1"/>
    </source>
</evidence>
<dbReference type="Proteomes" id="UP001589783">
    <property type="component" value="Unassembled WGS sequence"/>
</dbReference>
<evidence type="ECO:0000256" key="2">
    <source>
        <dbReference type="SAM" id="Phobius"/>
    </source>
</evidence>
<feature type="region of interest" description="Disordered" evidence="1">
    <location>
        <begin position="36"/>
        <end position="60"/>
    </location>
</feature>
<reference evidence="3 4" key="1">
    <citation type="submission" date="2024-09" db="EMBL/GenBank/DDBJ databases">
        <authorList>
            <person name="Sun Q."/>
            <person name="Mori K."/>
        </authorList>
    </citation>
    <scope>NUCLEOTIDE SEQUENCE [LARGE SCALE GENOMIC DNA]</scope>
    <source>
        <strain evidence="3 4">CCM 7957</strain>
    </source>
</reference>
<evidence type="ECO:0000256" key="1">
    <source>
        <dbReference type="SAM" id="MobiDB-lite"/>
    </source>
</evidence>
<sequence>MTGPAIALLVVAILLVWGGLVGSISFLRARAEVDPTSLPPLPDDLEDAVRQDQPHPMRDT</sequence>
<dbReference type="RefSeq" id="WP_382361264.1">
    <property type="nucleotide sequence ID" value="NZ_JBHLWV010000012.1"/>
</dbReference>